<proteinExistence type="predicted"/>
<evidence type="ECO:0000313" key="3">
    <source>
        <dbReference type="Proteomes" id="UP000288351"/>
    </source>
</evidence>
<sequence length="198" mass="20180">MGRAGRRHRGEQPGQFGRRGHQRLRPGVREGALRVGERRAGGPLVARHVGCAGPRAAPAGGAEAGAEGAVDGASEVNAWAWLATSARSGRSCAPSAGCAVSVASYRASSAVLSRAAFFRNRSAAAERSAASGAGRASSAHPVSSAAPPRAAPANRVVLRVSASFGTLHFPGSSVVITAGERIRDDPPNRQYPAGTDRL</sequence>
<accession>A0A401R8J6</accession>
<dbReference type="AlphaFoldDB" id="A0A401R8J6"/>
<feature type="region of interest" description="Disordered" evidence="1">
    <location>
        <begin position="1"/>
        <end position="39"/>
    </location>
</feature>
<feature type="compositionally biased region" description="Basic and acidic residues" evidence="1">
    <location>
        <begin position="27"/>
        <end position="39"/>
    </location>
</feature>
<name>A0A401R8J6_STRNR</name>
<evidence type="ECO:0000313" key="2">
    <source>
        <dbReference type="EMBL" id="GCB93913.1"/>
    </source>
</evidence>
<dbReference type="EMBL" id="BHXC01000007">
    <property type="protein sequence ID" value="GCB93913.1"/>
    <property type="molecule type" value="Genomic_DNA"/>
</dbReference>
<organism evidence="2 3">
    <name type="scientific">Streptomyces noursei</name>
    <name type="common">Streptomyces albulus</name>
    <dbReference type="NCBI Taxonomy" id="1971"/>
    <lineage>
        <taxon>Bacteria</taxon>
        <taxon>Bacillati</taxon>
        <taxon>Actinomycetota</taxon>
        <taxon>Actinomycetes</taxon>
        <taxon>Kitasatosporales</taxon>
        <taxon>Streptomycetaceae</taxon>
        <taxon>Streptomyces</taxon>
    </lineage>
</organism>
<dbReference type="Proteomes" id="UP000288351">
    <property type="component" value="Unassembled WGS sequence"/>
</dbReference>
<gene>
    <name evidence="2" type="ORF">SALB_06704</name>
</gene>
<evidence type="ECO:0000256" key="1">
    <source>
        <dbReference type="SAM" id="MobiDB-lite"/>
    </source>
</evidence>
<reference evidence="2 3" key="1">
    <citation type="journal article" date="2019" name="Microbiol. Resour. Announc.">
        <title>Draft Genome Sequence of the Most Traditional epsilon-Poly-l-Lysine Producer, Streptomyces albulus NBRC14147.</title>
        <authorList>
            <person name="Yamanaka K."/>
            <person name="Hamano Y."/>
        </authorList>
    </citation>
    <scope>NUCLEOTIDE SEQUENCE [LARGE SCALE GENOMIC DNA]</scope>
    <source>
        <strain evidence="2 3">NBRC 14147</strain>
    </source>
</reference>
<comment type="caution">
    <text evidence="2">The sequence shown here is derived from an EMBL/GenBank/DDBJ whole genome shotgun (WGS) entry which is preliminary data.</text>
</comment>
<feature type="region of interest" description="Disordered" evidence="1">
    <location>
        <begin position="129"/>
        <end position="150"/>
    </location>
</feature>
<feature type="region of interest" description="Disordered" evidence="1">
    <location>
        <begin position="178"/>
        <end position="198"/>
    </location>
</feature>
<protein>
    <submittedName>
        <fullName evidence="2">Uncharacterized protein</fullName>
    </submittedName>
</protein>